<comment type="caution">
    <text evidence="1">The sequence shown here is derived from an EMBL/GenBank/DDBJ whole genome shotgun (WGS) entry which is preliminary data.</text>
</comment>
<sequence>MFNCVKNREIEQSRRLGIVTATYKLIEEIQPTIYGRDEDTKILISKLVSERSEECWGNGVISIVGVGRMGKITLARLAYNDQSIRTQLDCPFRFMNPRMEEDLGRCPIQH</sequence>
<protein>
    <recommendedName>
        <fullName evidence="3">NB-ARC domain-containing protein</fullName>
    </recommendedName>
</protein>
<evidence type="ECO:0000313" key="1">
    <source>
        <dbReference type="EMBL" id="TQD92636.1"/>
    </source>
</evidence>
<dbReference type="Proteomes" id="UP000315295">
    <property type="component" value="Unassembled WGS sequence"/>
</dbReference>
<dbReference type="EMBL" id="VIEB01000389">
    <property type="protein sequence ID" value="TQD92636.1"/>
    <property type="molecule type" value="Genomic_DNA"/>
</dbReference>
<organism evidence="1 2">
    <name type="scientific">Malus baccata</name>
    <name type="common">Siberian crab apple</name>
    <name type="synonym">Pyrus baccata</name>
    <dbReference type="NCBI Taxonomy" id="106549"/>
    <lineage>
        <taxon>Eukaryota</taxon>
        <taxon>Viridiplantae</taxon>
        <taxon>Streptophyta</taxon>
        <taxon>Embryophyta</taxon>
        <taxon>Tracheophyta</taxon>
        <taxon>Spermatophyta</taxon>
        <taxon>Magnoliopsida</taxon>
        <taxon>eudicotyledons</taxon>
        <taxon>Gunneridae</taxon>
        <taxon>Pentapetalae</taxon>
        <taxon>rosids</taxon>
        <taxon>fabids</taxon>
        <taxon>Rosales</taxon>
        <taxon>Rosaceae</taxon>
        <taxon>Amygdaloideae</taxon>
        <taxon>Maleae</taxon>
        <taxon>Malus</taxon>
    </lineage>
</organism>
<evidence type="ECO:0008006" key="3">
    <source>
        <dbReference type="Google" id="ProtNLM"/>
    </source>
</evidence>
<dbReference type="Gene3D" id="3.40.50.300">
    <property type="entry name" value="P-loop containing nucleotide triphosphate hydrolases"/>
    <property type="match status" value="1"/>
</dbReference>
<dbReference type="SUPFAM" id="SSF52540">
    <property type="entry name" value="P-loop containing nucleoside triphosphate hydrolases"/>
    <property type="match status" value="1"/>
</dbReference>
<dbReference type="InterPro" id="IPR027417">
    <property type="entry name" value="P-loop_NTPase"/>
</dbReference>
<proteinExistence type="predicted"/>
<keyword evidence="2" id="KW-1185">Reference proteome</keyword>
<reference evidence="1 2" key="1">
    <citation type="journal article" date="2019" name="G3 (Bethesda)">
        <title>Sequencing of a Wild Apple (Malus baccata) Genome Unravels the Differences Between Cultivated and Wild Apple Species Regarding Disease Resistance and Cold Tolerance.</title>
        <authorList>
            <person name="Chen X."/>
        </authorList>
    </citation>
    <scope>NUCLEOTIDE SEQUENCE [LARGE SCALE GENOMIC DNA]</scope>
    <source>
        <strain evidence="2">cv. Shandingzi</strain>
        <tissue evidence="1">Leaves</tissue>
    </source>
</reference>
<name>A0A540M1S0_MALBA</name>
<evidence type="ECO:0000313" key="2">
    <source>
        <dbReference type="Proteomes" id="UP000315295"/>
    </source>
</evidence>
<dbReference type="AlphaFoldDB" id="A0A540M1S0"/>
<accession>A0A540M1S0</accession>
<gene>
    <name evidence="1" type="ORF">C1H46_021747</name>
</gene>